<feature type="compositionally biased region" description="Basic and acidic residues" evidence="1">
    <location>
        <begin position="102"/>
        <end position="114"/>
    </location>
</feature>
<dbReference type="EMBL" id="AWWV01015531">
    <property type="protein sequence ID" value="OMO52277.1"/>
    <property type="molecule type" value="Genomic_DNA"/>
</dbReference>
<feature type="region of interest" description="Disordered" evidence="1">
    <location>
        <begin position="1"/>
        <end position="44"/>
    </location>
</feature>
<dbReference type="Proteomes" id="UP000188268">
    <property type="component" value="Unassembled WGS sequence"/>
</dbReference>
<evidence type="ECO:0000256" key="1">
    <source>
        <dbReference type="SAM" id="MobiDB-lite"/>
    </source>
</evidence>
<organism evidence="2 3">
    <name type="scientific">Corchorus capsularis</name>
    <name type="common">Jute</name>
    <dbReference type="NCBI Taxonomy" id="210143"/>
    <lineage>
        <taxon>Eukaryota</taxon>
        <taxon>Viridiplantae</taxon>
        <taxon>Streptophyta</taxon>
        <taxon>Embryophyta</taxon>
        <taxon>Tracheophyta</taxon>
        <taxon>Spermatophyta</taxon>
        <taxon>Magnoliopsida</taxon>
        <taxon>eudicotyledons</taxon>
        <taxon>Gunneridae</taxon>
        <taxon>Pentapetalae</taxon>
        <taxon>rosids</taxon>
        <taxon>malvids</taxon>
        <taxon>Malvales</taxon>
        <taxon>Malvaceae</taxon>
        <taxon>Grewioideae</taxon>
        <taxon>Apeibeae</taxon>
        <taxon>Corchorus</taxon>
    </lineage>
</organism>
<reference evidence="2 3" key="1">
    <citation type="submission" date="2013-09" db="EMBL/GenBank/DDBJ databases">
        <title>Corchorus capsularis genome sequencing.</title>
        <authorList>
            <person name="Alam M."/>
            <person name="Haque M.S."/>
            <person name="Islam M.S."/>
            <person name="Emdad E.M."/>
            <person name="Islam M.M."/>
            <person name="Ahmed B."/>
            <person name="Halim A."/>
            <person name="Hossen Q.M.M."/>
            <person name="Hossain M.Z."/>
            <person name="Ahmed R."/>
            <person name="Khan M.M."/>
            <person name="Islam R."/>
            <person name="Rashid M.M."/>
            <person name="Khan S.A."/>
            <person name="Rahman M.S."/>
            <person name="Alam M."/>
        </authorList>
    </citation>
    <scope>NUCLEOTIDE SEQUENCE [LARGE SCALE GENOMIC DNA]</scope>
    <source>
        <strain evidence="3">cv. CVL-1</strain>
        <tissue evidence="2">Whole seedling</tissue>
    </source>
</reference>
<dbReference type="AlphaFoldDB" id="A0A1R3G2I7"/>
<proteinExistence type="predicted"/>
<feature type="compositionally biased region" description="Basic residues" evidence="1">
    <location>
        <begin position="1"/>
        <end position="25"/>
    </location>
</feature>
<accession>A0A1R3G2I7</accession>
<protein>
    <submittedName>
        <fullName evidence="2">Ubiquitin carboxyl-terminal hydrolase 1</fullName>
    </submittedName>
</protein>
<evidence type="ECO:0000313" key="3">
    <source>
        <dbReference type="Proteomes" id="UP000188268"/>
    </source>
</evidence>
<keyword evidence="2" id="KW-0378">Hydrolase</keyword>
<feature type="region of interest" description="Disordered" evidence="1">
    <location>
        <begin position="56"/>
        <end position="116"/>
    </location>
</feature>
<sequence length="135" mass="14808">MVKPWKKRRTGLVKEKKKGTKKKERKNNSTVAGSSLPPAQKQPAVVTEFQMVDSQREELEKPATVEGTAKGSGPAKPGQSDPKCVQQTTGDDVVMEEASNEESSKIDKGSKEETGAGAVQGSLFWMNRCIQRRNF</sequence>
<dbReference type="GO" id="GO:0016787">
    <property type="term" value="F:hydrolase activity"/>
    <property type="evidence" value="ECO:0007669"/>
    <property type="project" value="UniProtKB-KW"/>
</dbReference>
<dbReference type="Gramene" id="OMO52277">
    <property type="protein sequence ID" value="OMO52277"/>
    <property type="gene ID" value="CCACVL1_29284"/>
</dbReference>
<comment type="caution">
    <text evidence="2">The sequence shown here is derived from an EMBL/GenBank/DDBJ whole genome shotgun (WGS) entry which is preliminary data.</text>
</comment>
<gene>
    <name evidence="2" type="ORF">CCACVL1_29284</name>
</gene>
<keyword evidence="3" id="KW-1185">Reference proteome</keyword>
<name>A0A1R3G2I7_COCAP</name>
<evidence type="ECO:0000313" key="2">
    <source>
        <dbReference type="EMBL" id="OMO52277.1"/>
    </source>
</evidence>